<evidence type="ECO:0000256" key="3">
    <source>
        <dbReference type="ARBA" id="ARBA00022448"/>
    </source>
</evidence>
<evidence type="ECO:0000256" key="1">
    <source>
        <dbReference type="ARBA" id="ARBA00004651"/>
    </source>
</evidence>
<keyword evidence="5 8" id="KW-0812">Transmembrane</keyword>
<evidence type="ECO:0000256" key="8">
    <source>
        <dbReference type="SAM" id="Phobius"/>
    </source>
</evidence>
<evidence type="ECO:0000259" key="9">
    <source>
        <dbReference type="PROSITE" id="PS51012"/>
    </source>
</evidence>
<feature type="transmembrane region" description="Helical" evidence="8">
    <location>
        <begin position="259"/>
        <end position="282"/>
    </location>
</feature>
<dbReference type="PROSITE" id="PS51012">
    <property type="entry name" value="ABC_TM2"/>
    <property type="match status" value="1"/>
</dbReference>
<comment type="caution">
    <text evidence="10">The sequence shown here is derived from an EMBL/GenBank/DDBJ whole genome shotgun (WGS) entry which is preliminary data.</text>
</comment>
<dbReference type="Proteomes" id="UP000886752">
    <property type="component" value="Unassembled WGS sequence"/>
</dbReference>
<keyword evidence="3" id="KW-0813">Transport</keyword>
<dbReference type="InterPro" id="IPR047817">
    <property type="entry name" value="ABC2_TM_bact-type"/>
</dbReference>
<gene>
    <name evidence="10" type="ORF">H9894_03290</name>
</gene>
<proteinExistence type="inferred from homology"/>
<feature type="domain" description="ABC transmembrane type-2" evidence="9">
    <location>
        <begin position="166"/>
        <end position="403"/>
    </location>
</feature>
<feature type="transmembrane region" description="Helical" evidence="8">
    <location>
        <begin position="289"/>
        <end position="312"/>
    </location>
</feature>
<evidence type="ECO:0000256" key="5">
    <source>
        <dbReference type="ARBA" id="ARBA00022692"/>
    </source>
</evidence>
<feature type="transmembrane region" description="Helical" evidence="8">
    <location>
        <begin position="318"/>
        <end position="340"/>
    </location>
</feature>
<dbReference type="AlphaFoldDB" id="A0A9D1PX21"/>
<dbReference type="Pfam" id="PF12698">
    <property type="entry name" value="ABC2_membrane_3"/>
    <property type="match status" value="1"/>
</dbReference>
<evidence type="ECO:0000256" key="6">
    <source>
        <dbReference type="ARBA" id="ARBA00022989"/>
    </source>
</evidence>
<dbReference type="GO" id="GO:0140359">
    <property type="term" value="F:ABC-type transporter activity"/>
    <property type="evidence" value="ECO:0007669"/>
    <property type="project" value="InterPro"/>
</dbReference>
<feature type="transmembrane region" description="Helical" evidence="8">
    <location>
        <begin position="32"/>
        <end position="52"/>
    </location>
</feature>
<reference evidence="10" key="2">
    <citation type="submission" date="2021-04" db="EMBL/GenBank/DDBJ databases">
        <authorList>
            <person name="Gilroy R."/>
        </authorList>
    </citation>
    <scope>NUCLEOTIDE SEQUENCE</scope>
    <source>
        <strain evidence="10">ChiHecec2B26-446</strain>
    </source>
</reference>
<evidence type="ECO:0000256" key="2">
    <source>
        <dbReference type="ARBA" id="ARBA00007783"/>
    </source>
</evidence>
<dbReference type="GO" id="GO:0005886">
    <property type="term" value="C:plasma membrane"/>
    <property type="evidence" value="ECO:0007669"/>
    <property type="project" value="UniProtKB-SubCell"/>
</dbReference>
<keyword evidence="4" id="KW-1003">Cell membrane</keyword>
<name>A0A9D1PX21_9BACT</name>
<dbReference type="InterPro" id="IPR051449">
    <property type="entry name" value="ABC-2_transporter_component"/>
</dbReference>
<feature type="transmembrane region" description="Helical" evidence="8">
    <location>
        <begin position="378"/>
        <end position="397"/>
    </location>
</feature>
<dbReference type="PANTHER" id="PTHR30294">
    <property type="entry name" value="MEMBRANE COMPONENT OF ABC TRANSPORTER YHHJ-RELATED"/>
    <property type="match status" value="1"/>
</dbReference>
<evidence type="ECO:0000256" key="4">
    <source>
        <dbReference type="ARBA" id="ARBA00022475"/>
    </source>
</evidence>
<protein>
    <submittedName>
        <fullName evidence="10">ABC transporter permease subunit</fullName>
    </submittedName>
</protein>
<comment type="subcellular location">
    <subcellularLocation>
        <location evidence="1">Cell membrane</location>
        <topology evidence="1">Multi-pass membrane protein</topology>
    </subcellularLocation>
</comment>
<evidence type="ECO:0000256" key="7">
    <source>
        <dbReference type="ARBA" id="ARBA00023136"/>
    </source>
</evidence>
<dbReference type="InterPro" id="IPR013525">
    <property type="entry name" value="ABC2_TM"/>
</dbReference>
<dbReference type="PANTHER" id="PTHR30294:SF29">
    <property type="entry name" value="MULTIDRUG ABC TRANSPORTER PERMEASE YBHS-RELATED"/>
    <property type="match status" value="1"/>
</dbReference>
<reference evidence="10" key="1">
    <citation type="journal article" date="2021" name="PeerJ">
        <title>Extensive microbial diversity within the chicken gut microbiome revealed by metagenomics and culture.</title>
        <authorList>
            <person name="Gilroy R."/>
            <person name="Ravi A."/>
            <person name="Getino M."/>
            <person name="Pursley I."/>
            <person name="Horton D.L."/>
            <person name="Alikhan N.F."/>
            <person name="Baker D."/>
            <person name="Gharbi K."/>
            <person name="Hall N."/>
            <person name="Watson M."/>
            <person name="Adriaenssens E.M."/>
            <person name="Foster-Nyarko E."/>
            <person name="Jarju S."/>
            <person name="Secka A."/>
            <person name="Antonio M."/>
            <person name="Oren A."/>
            <person name="Chaudhuri R.R."/>
            <person name="La Ragione R."/>
            <person name="Hildebrand F."/>
            <person name="Pallen M.J."/>
        </authorList>
    </citation>
    <scope>NUCLEOTIDE SEQUENCE</scope>
    <source>
        <strain evidence="10">ChiHecec2B26-446</strain>
    </source>
</reference>
<accession>A0A9D1PX21</accession>
<evidence type="ECO:0000313" key="11">
    <source>
        <dbReference type="Proteomes" id="UP000886752"/>
    </source>
</evidence>
<dbReference type="EMBL" id="DXHV01000036">
    <property type="protein sequence ID" value="HIW00197.1"/>
    <property type="molecule type" value="Genomic_DNA"/>
</dbReference>
<organism evidence="10 11">
    <name type="scientific">Candidatus Desulfovibrio intestinipullorum</name>
    <dbReference type="NCBI Taxonomy" id="2838536"/>
    <lineage>
        <taxon>Bacteria</taxon>
        <taxon>Pseudomonadati</taxon>
        <taxon>Thermodesulfobacteriota</taxon>
        <taxon>Desulfovibrionia</taxon>
        <taxon>Desulfovibrionales</taxon>
        <taxon>Desulfovibrionaceae</taxon>
        <taxon>Desulfovibrio</taxon>
    </lineage>
</organism>
<feature type="transmembrane region" description="Helical" evidence="8">
    <location>
        <begin position="208"/>
        <end position="232"/>
    </location>
</feature>
<comment type="similarity">
    <text evidence="2">Belongs to the ABC-2 integral membrane protein family.</text>
</comment>
<evidence type="ECO:0000313" key="10">
    <source>
        <dbReference type="EMBL" id="HIW00197.1"/>
    </source>
</evidence>
<sequence length="405" mass="44549">MAHASPLTLWLRQVLALTGKEFAQIIRDPSSYLVAGVLPTLFLLLFGFGINLDPANLQLGICDESRSQASTALIADFRASPWFEVHELSSMAAVTQAMRDSRIQGFLHIREDFERNLLSLLSLEQQMAQGMKRGRNFSPDPDRAGRTETDFSSLQLVVDGTEPNSARFLQGYAQSVLLLFAQRLTGSTQSAGIDLVVRHWYNPTALSINFLVPGSITVIMTLIGTLLTSLVFAREWERGTMEAMLATPVTRMQLLLGKLVPYFCLGMFSLFLCTVLAINLFNVPYRGSFLALVVISSIFMLCALGQGLFISVHLRVQLVAAEAGLFTGFLPALLLSGFVFDLDSMPPLLQALAQILPATHFNICLRTLFLAGTIPAVLVPRTLCLLALASLLLVVVYRHLRKSID</sequence>
<keyword evidence="6 8" id="KW-1133">Transmembrane helix</keyword>
<dbReference type="Gene3D" id="3.40.1710.10">
    <property type="entry name" value="abc type-2 transporter like domain"/>
    <property type="match status" value="1"/>
</dbReference>
<keyword evidence="7 8" id="KW-0472">Membrane</keyword>